<dbReference type="InterPro" id="IPR035959">
    <property type="entry name" value="RutC-like_sf"/>
</dbReference>
<gene>
    <name evidence="1" type="ORF">Q664_36295</name>
</gene>
<dbReference type="PANTHER" id="PTHR43857:SF1">
    <property type="entry name" value="YJGH FAMILY PROTEIN"/>
    <property type="match status" value="1"/>
</dbReference>
<evidence type="ECO:0000313" key="2">
    <source>
        <dbReference type="Proteomes" id="UP000028547"/>
    </source>
</evidence>
<dbReference type="PANTHER" id="PTHR43857">
    <property type="entry name" value="BLR7761 PROTEIN"/>
    <property type="match status" value="1"/>
</dbReference>
<dbReference type="EMBL" id="JPMI01000257">
    <property type="protein sequence ID" value="KFA89194.1"/>
    <property type="molecule type" value="Genomic_DNA"/>
</dbReference>
<dbReference type="Proteomes" id="UP000028547">
    <property type="component" value="Unassembled WGS sequence"/>
</dbReference>
<dbReference type="Gene3D" id="3.30.1330.40">
    <property type="entry name" value="RutC-like"/>
    <property type="match status" value="1"/>
</dbReference>
<organism evidence="1 2">
    <name type="scientific">Archangium violaceum Cb vi76</name>
    <dbReference type="NCBI Taxonomy" id="1406225"/>
    <lineage>
        <taxon>Bacteria</taxon>
        <taxon>Pseudomonadati</taxon>
        <taxon>Myxococcota</taxon>
        <taxon>Myxococcia</taxon>
        <taxon>Myxococcales</taxon>
        <taxon>Cystobacterineae</taxon>
        <taxon>Archangiaceae</taxon>
        <taxon>Archangium</taxon>
    </lineage>
</organism>
<proteinExistence type="predicted"/>
<dbReference type="CDD" id="cd06154">
    <property type="entry name" value="YjgF_YER057c_UK114_like_6"/>
    <property type="match status" value="1"/>
</dbReference>
<dbReference type="SUPFAM" id="SSF55298">
    <property type="entry name" value="YjgF-like"/>
    <property type="match status" value="1"/>
</dbReference>
<sequence>MQRTTYSTGTAWEPRVGYCRAVRVGPFISVSGTTATDASGHVVGEGDIYAQTVQALTNIQTAVEALGGRMEHVVRTRMYVTDISLWGDVGRAHGEFFGTIRPATSMVEVQRLIDPVMLVEIEAEAIVPE</sequence>
<accession>A0A084SL59</accession>
<name>A0A084SL59_9BACT</name>
<protein>
    <submittedName>
        <fullName evidence="1">Uncharacterized protein</fullName>
    </submittedName>
</protein>
<dbReference type="InterPro" id="IPR006175">
    <property type="entry name" value="YjgF/YER057c/UK114"/>
</dbReference>
<reference evidence="1 2" key="1">
    <citation type="submission" date="2014-07" db="EMBL/GenBank/DDBJ databases">
        <title>Draft Genome Sequence of Gephyronic Acid Producer, Cystobacter violaceus Strain Cb vi76.</title>
        <authorList>
            <person name="Stevens D.C."/>
            <person name="Young J."/>
            <person name="Carmichael R."/>
            <person name="Tan J."/>
            <person name="Taylor R.E."/>
        </authorList>
    </citation>
    <scope>NUCLEOTIDE SEQUENCE [LARGE SCALE GENOMIC DNA]</scope>
    <source>
        <strain evidence="1 2">Cb vi76</strain>
    </source>
</reference>
<evidence type="ECO:0000313" key="1">
    <source>
        <dbReference type="EMBL" id="KFA89194.1"/>
    </source>
</evidence>
<dbReference type="Pfam" id="PF01042">
    <property type="entry name" value="Ribonuc_L-PSP"/>
    <property type="match status" value="1"/>
</dbReference>
<comment type="caution">
    <text evidence="1">The sequence shown here is derived from an EMBL/GenBank/DDBJ whole genome shotgun (WGS) entry which is preliminary data.</text>
</comment>
<dbReference type="AlphaFoldDB" id="A0A084SL59"/>
<dbReference type="RefSeq" id="WP_043406026.1">
    <property type="nucleotide sequence ID" value="NZ_JPMI01000257.1"/>
</dbReference>